<evidence type="ECO:0000256" key="3">
    <source>
        <dbReference type="ARBA" id="ARBA00022729"/>
    </source>
</evidence>
<reference evidence="5 6" key="1">
    <citation type="submission" date="2010-07" db="EMBL/GenBank/DDBJ databases">
        <authorList>
            <person name="Muzny D."/>
            <person name="Qin X."/>
            <person name="Deng J."/>
            <person name="Jiang H."/>
            <person name="Liu Y."/>
            <person name="Qu J."/>
            <person name="Song X.-Z."/>
            <person name="Zhang L."/>
            <person name="Thornton R."/>
            <person name="Coyle M."/>
            <person name="Francisco L."/>
            <person name="Jackson L."/>
            <person name="Javaid M."/>
            <person name="Korchina V."/>
            <person name="Kovar C."/>
            <person name="Mata R."/>
            <person name="Mathew T."/>
            <person name="Ngo R."/>
            <person name="Nguyen L."/>
            <person name="Nguyen N."/>
            <person name="Okwuonu G."/>
            <person name="Ongeri F."/>
            <person name="Pham C."/>
            <person name="Simmons D."/>
            <person name="Wilczek-Boney K."/>
            <person name="Hale W."/>
            <person name="Jakkamsetti A."/>
            <person name="Pham P."/>
            <person name="Ruth R."/>
            <person name="San Lucas F."/>
            <person name="Warren J."/>
            <person name="Zhang J."/>
            <person name="Zhao Z."/>
            <person name="Zhou C."/>
            <person name="Zhu D."/>
            <person name="Lee S."/>
            <person name="Bess C."/>
            <person name="Blankenburg K."/>
            <person name="Forbes L."/>
            <person name="Fu Q."/>
            <person name="Gubbala S."/>
            <person name="Hirani K."/>
            <person name="Jayaseelan J.C."/>
            <person name="Lara F."/>
            <person name="Munidasa M."/>
            <person name="Palculict T."/>
            <person name="Patil S."/>
            <person name="Pu L.-L."/>
            <person name="Saada N."/>
            <person name="Tang L."/>
            <person name="Weissenberger G."/>
            <person name="Zhu Y."/>
            <person name="Hemphill L."/>
            <person name="Shang Y."/>
            <person name="Youmans B."/>
            <person name="Ayvaz T."/>
            <person name="Ross M."/>
            <person name="Santibanez J."/>
            <person name="Aqrawi P."/>
            <person name="Gross S."/>
            <person name="Joshi V."/>
            <person name="Fowler G."/>
            <person name="Nazareth L."/>
            <person name="Reid J."/>
            <person name="Worley K."/>
            <person name="Petrosino J."/>
            <person name="Highlander S."/>
            <person name="Gibbs R."/>
        </authorList>
    </citation>
    <scope>NUCLEOTIDE SEQUENCE [LARGE SCALE GENOMIC DNA]</scope>
    <source>
        <strain evidence="5 6">ATCC BAA-1640</strain>
    </source>
</reference>
<dbReference type="GO" id="GO:0015768">
    <property type="term" value="P:maltose transport"/>
    <property type="evidence" value="ECO:0007669"/>
    <property type="project" value="TreeGrafter"/>
</dbReference>
<dbReference type="Proteomes" id="UP000003280">
    <property type="component" value="Unassembled WGS sequence"/>
</dbReference>
<dbReference type="EMBL" id="AEEH01000018">
    <property type="protein sequence ID" value="EFM26012.1"/>
    <property type="molecule type" value="Genomic_DNA"/>
</dbReference>
<protein>
    <submittedName>
        <fullName evidence="5">ABC transporter, solute-binding protein</fullName>
    </submittedName>
</protein>
<dbReference type="RefSeq" id="WP_008901167.1">
    <property type="nucleotide sequence ID" value="NZ_GL397071.1"/>
</dbReference>
<comment type="caution">
    <text evidence="5">The sequence shown here is derived from an EMBL/GenBank/DDBJ whole genome shotgun (WGS) entry which is preliminary data.</text>
</comment>
<comment type="similarity">
    <text evidence="1">Belongs to the bacterial solute-binding protein 1 family.</text>
</comment>
<dbReference type="HOGENOM" id="CLU_031285_9_1_9"/>
<keyword evidence="6" id="KW-1185">Reference proteome</keyword>
<dbReference type="OrthoDB" id="42940at2"/>
<dbReference type="Pfam" id="PF13416">
    <property type="entry name" value="SBP_bac_8"/>
    <property type="match status" value="1"/>
</dbReference>
<dbReference type="GO" id="GO:1901982">
    <property type="term" value="F:maltose binding"/>
    <property type="evidence" value="ECO:0007669"/>
    <property type="project" value="TreeGrafter"/>
</dbReference>
<organism evidence="5 6">
    <name type="scientific">Peptoniphilus duerdenii ATCC BAA-1640</name>
    <dbReference type="NCBI Taxonomy" id="862517"/>
    <lineage>
        <taxon>Bacteria</taxon>
        <taxon>Bacillati</taxon>
        <taxon>Bacillota</taxon>
        <taxon>Tissierellia</taxon>
        <taxon>Tissierellales</taxon>
        <taxon>Peptoniphilaceae</taxon>
        <taxon>Peptoniphilus</taxon>
    </lineage>
</organism>
<dbReference type="SUPFAM" id="SSF53850">
    <property type="entry name" value="Periplasmic binding protein-like II"/>
    <property type="match status" value="1"/>
</dbReference>
<keyword evidence="3 4" id="KW-0732">Signal</keyword>
<accession>E0NJJ2</accession>
<proteinExistence type="inferred from homology"/>
<dbReference type="GO" id="GO:0042956">
    <property type="term" value="P:maltodextrin transmembrane transport"/>
    <property type="evidence" value="ECO:0007669"/>
    <property type="project" value="TreeGrafter"/>
</dbReference>
<dbReference type="InterPro" id="IPR006059">
    <property type="entry name" value="SBP"/>
</dbReference>
<dbReference type="STRING" id="862517.HMPREF9225_0331"/>
<dbReference type="Gene3D" id="3.40.190.10">
    <property type="entry name" value="Periplasmic binding protein-like II"/>
    <property type="match status" value="1"/>
</dbReference>
<evidence type="ECO:0000256" key="2">
    <source>
        <dbReference type="ARBA" id="ARBA00022448"/>
    </source>
</evidence>
<dbReference type="eggNOG" id="COG1653">
    <property type="taxonomic scope" value="Bacteria"/>
</dbReference>
<sequence>MKKFTKFLSVLLIATLLVACGKQEAPAPKEESGDASKDKGEITVLVPEWGAPSDEMLAKFKEETGITANVETQGWDEIKQKVGIASAGNTAAADVFEVDWSWVGEFVAAGWLEKLDLSDEVKNDIASIPYFTVEGNVYSLPFINDYRIAYLNTQMAGDKVPATYDELNEILLQAKKDGKVEYPILFPLNAEEKTSTSFMTLVFTRNGVFLNDDNTANEAAIRDGFETLDYQLKNGLIDPNEASRPGVETFKGIVNGEGAFLIGPSGYVNKLDDPEFSKVVGQVKSIMLPGKDGVSPNTLAFTEALGVSAFSKNKEDAMKFIEFMSRDDVQEQFHKEKKVVPTRVKALSALIEDGTIANPGTLLDQAKTIANPFPNGVPSYYTEMSTSMFNIVNEFALGKLSVDEATEKLVTSINSFVK</sequence>
<dbReference type="GO" id="GO:0055052">
    <property type="term" value="C:ATP-binding cassette (ABC) transporter complex, substrate-binding subunit-containing"/>
    <property type="evidence" value="ECO:0007669"/>
    <property type="project" value="TreeGrafter"/>
</dbReference>
<dbReference type="PANTHER" id="PTHR30061:SF50">
    <property type="entry name" value="MALTOSE_MALTODEXTRIN-BINDING PERIPLASMIC PROTEIN"/>
    <property type="match status" value="1"/>
</dbReference>
<feature type="chain" id="PRO_5038673833" evidence="4">
    <location>
        <begin position="20"/>
        <end position="418"/>
    </location>
</feature>
<evidence type="ECO:0000256" key="1">
    <source>
        <dbReference type="ARBA" id="ARBA00008520"/>
    </source>
</evidence>
<evidence type="ECO:0000313" key="6">
    <source>
        <dbReference type="Proteomes" id="UP000003280"/>
    </source>
</evidence>
<dbReference type="PANTHER" id="PTHR30061">
    <property type="entry name" value="MALTOSE-BINDING PERIPLASMIC PROTEIN"/>
    <property type="match status" value="1"/>
</dbReference>
<feature type="signal peptide" evidence="4">
    <location>
        <begin position="1"/>
        <end position="19"/>
    </location>
</feature>
<evidence type="ECO:0000313" key="5">
    <source>
        <dbReference type="EMBL" id="EFM26012.1"/>
    </source>
</evidence>
<name>E0NJJ2_9FIRM</name>
<dbReference type="PROSITE" id="PS51257">
    <property type="entry name" value="PROKAR_LIPOPROTEIN"/>
    <property type="match status" value="1"/>
</dbReference>
<evidence type="ECO:0000256" key="4">
    <source>
        <dbReference type="SAM" id="SignalP"/>
    </source>
</evidence>
<dbReference type="AlphaFoldDB" id="E0NJJ2"/>
<keyword evidence="2" id="KW-0813">Transport</keyword>
<gene>
    <name evidence="5" type="ORF">HMPREF9225_0331</name>
</gene>